<comment type="caution">
    <text evidence="2">The sequence shown here is derived from an EMBL/GenBank/DDBJ whole genome shotgun (WGS) entry which is preliminary data.</text>
</comment>
<sequence length="515" mass="57954">MSQTLLNALQDPALFNHPVTGFTLMETHISWVLLTGDYVYKIKKPVDFGFLDYSTLDQRAHFCKEELRLNRRLAPTLYLDVVPVRGSEVAPSLEGEGPIIEYMVKTRQFKQEDLLGNKQRAGTLNPDHIDSLAVTLAAFHGQIDRAGLDTPWGEPEQVHAPVAQNFEQIRSMLTDPANLAQLEQLELWAHTTFQRLNPQLAQRKAEGFVRECHGDIYLDNVTMVDGVVTLFDCIEFNEAFRWTDVMSDVAFMAMDLEDRGLASLSQRFVNGYLEKTGDYSGLMLLNYYKAYRAMVRAKVALLRLGQPGVSDDEREQVLGRYKSYANLAERYTEIPQRFGLLTHGVSGSGKSTLTLKLVEQLGVIRIRSDIERKRLSGSSDPGKAAVDLYSDTRSEQTYTRLGILACQVLSAGYPVVVDATHLKHSQRESIQRRIEEQCAPCVIIHCQAPAETIETWINQRAARGDDPSDADMKIVRKQLAETEPLSAEELQHSLAVQTDQEGSVEKLLVALRKRI</sequence>
<gene>
    <name evidence="2" type="ORF">LCGC14_0272230</name>
</gene>
<feature type="domain" description="Aminoglycoside phosphotransferase" evidence="1">
    <location>
        <begin position="112"/>
        <end position="282"/>
    </location>
</feature>
<dbReference type="PANTHER" id="PTHR43883">
    <property type="entry name" value="SLR0207 PROTEIN"/>
    <property type="match status" value="1"/>
</dbReference>
<dbReference type="InterPro" id="IPR052732">
    <property type="entry name" value="Cell-binding_unc_protein"/>
</dbReference>
<accession>A0A0F9X3F1</accession>
<dbReference type="PANTHER" id="PTHR43883:SF1">
    <property type="entry name" value="GLUCONOKINASE"/>
    <property type="match status" value="1"/>
</dbReference>
<dbReference type="SUPFAM" id="SSF52540">
    <property type="entry name" value="P-loop containing nucleoside triphosphate hydrolases"/>
    <property type="match status" value="1"/>
</dbReference>
<evidence type="ECO:0000259" key="1">
    <source>
        <dbReference type="Pfam" id="PF01636"/>
    </source>
</evidence>
<organism evidence="2">
    <name type="scientific">marine sediment metagenome</name>
    <dbReference type="NCBI Taxonomy" id="412755"/>
    <lineage>
        <taxon>unclassified sequences</taxon>
        <taxon>metagenomes</taxon>
        <taxon>ecological metagenomes</taxon>
    </lineage>
</organism>
<dbReference type="Pfam" id="PF13671">
    <property type="entry name" value="AAA_33"/>
    <property type="match status" value="1"/>
</dbReference>
<dbReference type="Gene3D" id="3.40.50.300">
    <property type="entry name" value="P-loop containing nucleotide triphosphate hydrolases"/>
    <property type="match status" value="1"/>
</dbReference>
<dbReference type="InterPro" id="IPR027417">
    <property type="entry name" value="P-loop_NTPase"/>
</dbReference>
<protein>
    <recommendedName>
        <fullName evidence="1">Aminoglycoside phosphotransferase domain-containing protein</fullName>
    </recommendedName>
</protein>
<dbReference type="AlphaFoldDB" id="A0A0F9X3F1"/>
<dbReference type="Gene3D" id="3.90.1200.10">
    <property type="match status" value="1"/>
</dbReference>
<dbReference type="InterPro" id="IPR002575">
    <property type="entry name" value="Aminoglycoside_PTrfase"/>
</dbReference>
<dbReference type="EMBL" id="LAZR01000152">
    <property type="protein sequence ID" value="KKN86028.1"/>
    <property type="molecule type" value="Genomic_DNA"/>
</dbReference>
<dbReference type="InterPro" id="IPR011009">
    <property type="entry name" value="Kinase-like_dom_sf"/>
</dbReference>
<proteinExistence type="predicted"/>
<name>A0A0F9X3F1_9ZZZZ</name>
<dbReference type="Pfam" id="PF01636">
    <property type="entry name" value="APH"/>
    <property type="match status" value="1"/>
</dbReference>
<evidence type="ECO:0000313" key="2">
    <source>
        <dbReference type="EMBL" id="KKN86028.1"/>
    </source>
</evidence>
<reference evidence="2" key="1">
    <citation type="journal article" date="2015" name="Nature">
        <title>Complex archaea that bridge the gap between prokaryotes and eukaryotes.</title>
        <authorList>
            <person name="Spang A."/>
            <person name="Saw J.H."/>
            <person name="Jorgensen S.L."/>
            <person name="Zaremba-Niedzwiedzka K."/>
            <person name="Martijn J."/>
            <person name="Lind A.E."/>
            <person name="van Eijk R."/>
            <person name="Schleper C."/>
            <person name="Guy L."/>
            <person name="Ettema T.J."/>
        </authorList>
    </citation>
    <scope>NUCLEOTIDE SEQUENCE</scope>
</reference>
<dbReference type="SUPFAM" id="SSF56112">
    <property type="entry name" value="Protein kinase-like (PK-like)"/>
    <property type="match status" value="1"/>
</dbReference>